<proteinExistence type="predicted"/>
<accession>A0A7X5TKC3</accession>
<dbReference type="Proteomes" id="UP000591844">
    <property type="component" value="Unassembled WGS sequence"/>
</dbReference>
<dbReference type="EMBL" id="PUJW01000083">
    <property type="protein sequence ID" value="NHB94772.1"/>
    <property type="molecule type" value="Genomic_DNA"/>
</dbReference>
<gene>
    <name evidence="1" type="ORF">C5469_22710</name>
</gene>
<dbReference type="AlphaFoldDB" id="A0A7X5TKC3"/>
<organism evidence="1 2">
    <name type="scientific">Photorhabdus cinerea</name>
    <dbReference type="NCBI Taxonomy" id="471575"/>
    <lineage>
        <taxon>Bacteria</taxon>
        <taxon>Pseudomonadati</taxon>
        <taxon>Pseudomonadota</taxon>
        <taxon>Gammaproteobacteria</taxon>
        <taxon>Enterobacterales</taxon>
        <taxon>Morganellaceae</taxon>
        <taxon>Photorhabdus</taxon>
    </lineage>
</organism>
<protein>
    <submittedName>
        <fullName evidence="1">Uncharacterized protein</fullName>
    </submittedName>
</protein>
<evidence type="ECO:0000313" key="2">
    <source>
        <dbReference type="Proteomes" id="UP000591844"/>
    </source>
</evidence>
<sequence length="69" mass="7908">MYELNVKVTLPTQQDAQRVVDEVREELCKCQVTHELGGVMCNEVYKRIRSIVQVEVSKDPITQSETIIS</sequence>
<reference evidence="1 2" key="1">
    <citation type="submission" date="2018-02" db="EMBL/GenBank/DDBJ databases">
        <authorList>
            <person name="Machado R.A."/>
        </authorList>
    </citation>
    <scope>NUCLEOTIDE SEQUENCE [LARGE SCALE GENOMIC DNA]</scope>
    <source>
        <strain evidence="1 2">DSM 19724</strain>
    </source>
</reference>
<name>A0A7X5TKC3_9GAMM</name>
<evidence type="ECO:0000313" key="1">
    <source>
        <dbReference type="EMBL" id="NHB94772.1"/>
    </source>
</evidence>
<comment type="caution">
    <text evidence="1">The sequence shown here is derived from an EMBL/GenBank/DDBJ whole genome shotgun (WGS) entry which is preliminary data.</text>
</comment>
<keyword evidence="2" id="KW-1185">Reference proteome</keyword>